<proteinExistence type="predicted"/>
<gene>
    <name evidence="3" type="primary">LOC110428098</name>
</gene>
<dbReference type="GeneID" id="110428098"/>
<keyword evidence="1" id="KW-1133">Transmembrane helix</keyword>
<keyword evidence="1" id="KW-0472">Membrane</keyword>
<dbReference type="InterPro" id="IPR003832">
    <property type="entry name" value="DUF212"/>
</dbReference>
<accession>A0A6J1BK21</accession>
<protein>
    <submittedName>
        <fullName evidence="3">Uncharacterized protein LOC110428098 isoform X3</fullName>
    </submittedName>
</protein>
<dbReference type="PANTHER" id="PTHR31446:SF2">
    <property type="entry name" value="ACID PHOSPHATASE_VANADIUM-DEPENDENT HALOPEROXIDASE-RELATED PROTEIN"/>
    <property type="match status" value="1"/>
</dbReference>
<keyword evidence="1" id="KW-0812">Transmembrane</keyword>
<evidence type="ECO:0000256" key="1">
    <source>
        <dbReference type="SAM" id="Phobius"/>
    </source>
</evidence>
<evidence type="ECO:0000313" key="3">
    <source>
        <dbReference type="RefSeq" id="XP_021299468.1"/>
    </source>
</evidence>
<evidence type="ECO:0000313" key="2">
    <source>
        <dbReference type="Proteomes" id="UP000504621"/>
    </source>
</evidence>
<dbReference type="Pfam" id="PF02681">
    <property type="entry name" value="DUF212"/>
    <property type="match status" value="1"/>
</dbReference>
<feature type="transmembrane region" description="Helical" evidence="1">
    <location>
        <begin position="81"/>
        <end position="103"/>
    </location>
</feature>
<dbReference type="Proteomes" id="UP000504621">
    <property type="component" value="Unplaced"/>
</dbReference>
<dbReference type="RefSeq" id="XP_021299468.1">
    <property type="nucleotide sequence ID" value="XM_021443793.1"/>
</dbReference>
<sequence length="207" mass="23430">MALQCWTSRALFLTFTRPKNHGRIHNVIRIPRKPPKFTCLVNIGLDDIAQVAHNKVFFLLLICWVLNFFNFSSLLMLSKVLVAAAVAAAIGQLSKPFTSVILYGKDFNFRTAFQAGGFPSTHSSVMHLLPFFLFGNTNNSFLEFLSRPFLPLRFYPHLCMDSLSWLPQLLLLLKGVSLIRFSASPWSMLALSCMMLRCSFCRGCAEK</sequence>
<feature type="transmembrane region" description="Helical" evidence="1">
    <location>
        <begin position="56"/>
        <end position="75"/>
    </location>
</feature>
<reference evidence="3" key="1">
    <citation type="submission" date="2025-08" db="UniProtKB">
        <authorList>
            <consortium name="RefSeq"/>
        </authorList>
    </citation>
    <scope>IDENTIFICATION</scope>
    <source>
        <tissue evidence="3">Leaf</tissue>
    </source>
</reference>
<name>A0A6J1BK21_9ROSI</name>
<dbReference type="PANTHER" id="PTHR31446">
    <property type="entry name" value="ACID PHOSPHATASE/VANADIUM-DEPENDENT HALOPEROXIDASE-RELATED PROTEIN"/>
    <property type="match status" value="1"/>
</dbReference>
<dbReference type="AlphaFoldDB" id="A0A6J1BK21"/>
<organism evidence="2 3">
    <name type="scientific">Herrania umbratica</name>
    <dbReference type="NCBI Taxonomy" id="108875"/>
    <lineage>
        <taxon>Eukaryota</taxon>
        <taxon>Viridiplantae</taxon>
        <taxon>Streptophyta</taxon>
        <taxon>Embryophyta</taxon>
        <taxon>Tracheophyta</taxon>
        <taxon>Spermatophyta</taxon>
        <taxon>Magnoliopsida</taxon>
        <taxon>eudicotyledons</taxon>
        <taxon>Gunneridae</taxon>
        <taxon>Pentapetalae</taxon>
        <taxon>rosids</taxon>
        <taxon>malvids</taxon>
        <taxon>Malvales</taxon>
        <taxon>Malvaceae</taxon>
        <taxon>Byttnerioideae</taxon>
        <taxon>Herrania</taxon>
    </lineage>
</organism>
<keyword evidence="2" id="KW-1185">Reference proteome</keyword>